<organism evidence="5 6">
    <name type="scientific">Phialemonium thermophilum</name>
    <dbReference type="NCBI Taxonomy" id="223376"/>
    <lineage>
        <taxon>Eukaryota</taxon>
        <taxon>Fungi</taxon>
        <taxon>Dikarya</taxon>
        <taxon>Ascomycota</taxon>
        <taxon>Pezizomycotina</taxon>
        <taxon>Sordariomycetes</taxon>
        <taxon>Sordariomycetidae</taxon>
        <taxon>Cephalothecales</taxon>
        <taxon>Cephalothecaceae</taxon>
        <taxon>Phialemonium</taxon>
    </lineage>
</organism>
<proteinExistence type="inferred from homology"/>
<evidence type="ECO:0000256" key="1">
    <source>
        <dbReference type="ARBA" id="ARBA00005179"/>
    </source>
</evidence>
<dbReference type="PANTHER" id="PTHR31896:SF69">
    <property type="entry name" value="FAMILY REGULATORY PROTEIN, PUTATIVE (AFU_ORTHOLOGUE AFUA_3G14730)-RELATED"/>
    <property type="match status" value="1"/>
</dbReference>
<dbReference type="Proteomes" id="UP001586593">
    <property type="component" value="Unassembled WGS sequence"/>
</dbReference>
<reference evidence="5 6" key="1">
    <citation type="journal article" date="2024" name="Commun. Biol.">
        <title>Comparative genomic analysis of thermophilic fungi reveals convergent evolutionary adaptations and gene losses.</title>
        <authorList>
            <person name="Steindorff A.S."/>
            <person name="Aguilar-Pontes M.V."/>
            <person name="Robinson A.J."/>
            <person name="Andreopoulos B."/>
            <person name="LaButti K."/>
            <person name="Kuo A."/>
            <person name="Mondo S."/>
            <person name="Riley R."/>
            <person name="Otillar R."/>
            <person name="Haridas S."/>
            <person name="Lipzen A."/>
            <person name="Grimwood J."/>
            <person name="Schmutz J."/>
            <person name="Clum A."/>
            <person name="Reid I.D."/>
            <person name="Moisan M.C."/>
            <person name="Butler G."/>
            <person name="Nguyen T.T.M."/>
            <person name="Dewar K."/>
            <person name="Conant G."/>
            <person name="Drula E."/>
            <person name="Henrissat B."/>
            <person name="Hansel C."/>
            <person name="Singer S."/>
            <person name="Hutchinson M.I."/>
            <person name="de Vries R.P."/>
            <person name="Natvig D.O."/>
            <person name="Powell A.J."/>
            <person name="Tsang A."/>
            <person name="Grigoriev I.V."/>
        </authorList>
    </citation>
    <scope>NUCLEOTIDE SEQUENCE [LARGE SCALE GENOMIC DNA]</scope>
    <source>
        <strain evidence="5 6">ATCC 24622</strain>
    </source>
</reference>
<evidence type="ECO:0000256" key="4">
    <source>
        <dbReference type="ARBA" id="ARBA00023315"/>
    </source>
</evidence>
<evidence type="ECO:0000313" key="5">
    <source>
        <dbReference type="EMBL" id="KAL1873436.1"/>
    </source>
</evidence>
<keyword evidence="4" id="KW-0012">Acyltransferase</keyword>
<dbReference type="Gene3D" id="3.30.559.10">
    <property type="entry name" value="Chloramphenicol acetyltransferase-like domain"/>
    <property type="match status" value="2"/>
</dbReference>
<comment type="similarity">
    <text evidence="2">Belongs to the plant acyltransferase family.</text>
</comment>
<sequence>MEVIRMPLTDQVLPVPNIRTRTFFIVRECLDDTALRNALTRLIRDHWRKLGARIFSSGKSGLLEYRLPRTFADSYELFVWSSAEYDHSIDKVLSPLKPRDQGVTFMPSMTEVEGWFCPSSWARHMSETSSDSPMLHVHLSHFSNATVLALNVPHVLGDQLGTANLMKAWLGLVEGREPPPMAGYDEDILPGQKPYADVIDRKESRKGKLHIRRPLEYAFVILPFMPEFLFRKEVQHIVFFPLPLIQSLREKHARILAETHKDFTRISDGDILTAILTKFHRMHDKKIRTISLSQTVNLRGRVSRLSGPDSDGYIHNALHFASARFRIGSSTSLGEIAWRNRQAIDEALQESEIEAGLTVARELVRRGQNMHICEPFERSYSIISWCTAWRDSGEPKTPRRYATTIMTKSDEGYWCDFSASEKAMKLIHEYLAKDPLLERF</sequence>
<dbReference type="InterPro" id="IPR023213">
    <property type="entry name" value="CAT-like_dom_sf"/>
</dbReference>
<dbReference type="InterPro" id="IPR051283">
    <property type="entry name" value="Sec_Metabolite_Acyltrans"/>
</dbReference>
<evidence type="ECO:0000256" key="2">
    <source>
        <dbReference type="ARBA" id="ARBA00009861"/>
    </source>
</evidence>
<dbReference type="EMBL" id="JAZHXJ010000122">
    <property type="protein sequence ID" value="KAL1873436.1"/>
    <property type="molecule type" value="Genomic_DNA"/>
</dbReference>
<accession>A0ABR3XBZ4</accession>
<evidence type="ECO:0000256" key="3">
    <source>
        <dbReference type="ARBA" id="ARBA00022679"/>
    </source>
</evidence>
<dbReference type="PANTHER" id="PTHR31896">
    <property type="entry name" value="FAMILY REGULATORY PROTEIN, PUTATIVE (AFU_ORTHOLOGUE AFUA_3G14730)-RELATED"/>
    <property type="match status" value="1"/>
</dbReference>
<keyword evidence="6" id="KW-1185">Reference proteome</keyword>
<protein>
    <submittedName>
        <fullName evidence="5">Uncharacterized protein</fullName>
    </submittedName>
</protein>
<comment type="pathway">
    <text evidence="1">Secondary metabolite biosynthesis.</text>
</comment>
<comment type="caution">
    <text evidence="5">The sequence shown here is derived from an EMBL/GenBank/DDBJ whole genome shotgun (WGS) entry which is preliminary data.</text>
</comment>
<name>A0ABR3XBZ4_9PEZI</name>
<keyword evidence="3" id="KW-0808">Transferase</keyword>
<evidence type="ECO:0000313" key="6">
    <source>
        <dbReference type="Proteomes" id="UP001586593"/>
    </source>
</evidence>
<gene>
    <name evidence="5" type="ORF">VTK73DRAFT_981</name>
</gene>